<dbReference type="InterPro" id="IPR013777">
    <property type="entry name" value="A-amylase-like"/>
</dbReference>
<proteinExistence type="inferred from homology"/>
<keyword evidence="9 15" id="KW-1015">Disulfide bond</keyword>
<dbReference type="AlphaFoldDB" id="A0A8H7A5C2"/>
<evidence type="ECO:0000256" key="10">
    <source>
        <dbReference type="ARBA" id="ARBA00023180"/>
    </source>
</evidence>
<dbReference type="GO" id="GO:0004556">
    <property type="term" value="F:alpha-amylase activity"/>
    <property type="evidence" value="ECO:0007669"/>
    <property type="project" value="UniProtKB-EC"/>
</dbReference>
<dbReference type="GO" id="GO:0016052">
    <property type="term" value="P:carbohydrate catabolic process"/>
    <property type="evidence" value="ECO:0007669"/>
    <property type="project" value="InterPro"/>
</dbReference>
<comment type="similarity">
    <text evidence="3">Belongs to the glycosyl hydrolase 13 family.</text>
</comment>
<keyword evidence="5" id="KW-0479">Metal-binding</keyword>
<keyword evidence="11" id="KW-0119">Carbohydrate metabolism</keyword>
<feature type="active site" description="Nucleophile" evidence="13">
    <location>
        <position position="226"/>
    </location>
</feature>
<evidence type="ECO:0000256" key="4">
    <source>
        <dbReference type="ARBA" id="ARBA00012595"/>
    </source>
</evidence>
<dbReference type="SMR" id="A0A8H7A5C2"/>
<dbReference type="InterPro" id="IPR006047">
    <property type="entry name" value="GH13_cat_dom"/>
</dbReference>
<gene>
    <name evidence="19" type="ORF">PC9H_001271</name>
</gene>
<dbReference type="Gene3D" id="2.60.40.1180">
    <property type="entry name" value="Golgi alpha-mannosidase II"/>
    <property type="match status" value="1"/>
</dbReference>
<dbReference type="InterPro" id="IPR013780">
    <property type="entry name" value="Glyco_hydro_b"/>
</dbReference>
<feature type="binding site" evidence="16">
    <location>
        <position position="368"/>
    </location>
    <ligand>
        <name>substrate</name>
    </ligand>
</feature>
<dbReference type="GO" id="GO:0005509">
    <property type="term" value="F:calcium ion binding"/>
    <property type="evidence" value="ECO:0007669"/>
    <property type="project" value="InterPro"/>
</dbReference>
<name>A0A8H7A5C2_PLEOS</name>
<feature type="binding site" evidence="16">
    <location>
        <position position="321"/>
    </location>
    <ligand>
        <name>substrate</name>
    </ligand>
</feature>
<dbReference type="EMBL" id="JACETU010000001">
    <property type="protein sequence ID" value="KAF7440922.1"/>
    <property type="molecule type" value="Genomic_DNA"/>
</dbReference>
<keyword evidence="6 17" id="KW-0732">Signal</keyword>
<feature type="binding site" evidence="16">
    <location>
        <position position="107"/>
    </location>
    <ligand>
        <name>substrate</name>
    </ligand>
</feature>
<dbReference type="InterPro" id="IPR017853">
    <property type="entry name" value="GH"/>
</dbReference>
<feature type="disulfide bond" evidence="15">
    <location>
        <begin position="53"/>
        <end position="61"/>
    </location>
</feature>
<feature type="disulfide bond" evidence="15">
    <location>
        <begin position="458"/>
        <end position="494"/>
    </location>
</feature>
<evidence type="ECO:0000256" key="1">
    <source>
        <dbReference type="ARBA" id="ARBA00000548"/>
    </source>
</evidence>
<dbReference type="SUPFAM" id="SSF51445">
    <property type="entry name" value="(Trans)glycosidases"/>
    <property type="match status" value="1"/>
</dbReference>
<comment type="caution">
    <text evidence="19">The sequence shown here is derived from an EMBL/GenBank/DDBJ whole genome shotgun (WGS) entry which is preliminary data.</text>
</comment>
<reference evidence="19" key="1">
    <citation type="submission" date="2019-07" db="EMBL/GenBank/DDBJ databases">
        <authorList>
            <person name="Palmer J.M."/>
        </authorList>
    </citation>
    <scope>NUCLEOTIDE SEQUENCE</scope>
    <source>
        <strain evidence="19">PC9</strain>
    </source>
</reference>
<keyword evidence="10" id="KW-0325">Glycoprotein</keyword>
<dbReference type="PANTHER" id="PTHR10357:SF215">
    <property type="entry name" value="ALPHA-AMYLASE 1"/>
    <property type="match status" value="1"/>
</dbReference>
<dbReference type="OrthoDB" id="204980at2759"/>
<feature type="site" description="Transition state stabilizer" evidence="14">
    <location>
        <position position="321"/>
    </location>
</feature>
<dbReference type="EC" id="3.2.1.1" evidence="4"/>
<keyword evidence="8" id="KW-0106">Calcium</keyword>
<dbReference type="InterPro" id="IPR015340">
    <property type="entry name" value="A_amylase_C_dom"/>
</dbReference>
<keyword evidence="12" id="KW-0326">Glycosidase</keyword>
<evidence type="ECO:0000256" key="9">
    <source>
        <dbReference type="ARBA" id="ARBA00023157"/>
    </source>
</evidence>
<dbReference type="SUPFAM" id="SSF51011">
    <property type="entry name" value="Glycosyl hydrolase domain"/>
    <property type="match status" value="1"/>
</dbReference>
<evidence type="ECO:0000256" key="13">
    <source>
        <dbReference type="PIRSR" id="PIRSR001024-1"/>
    </source>
</evidence>
<feature type="active site" description="Proton donor" evidence="13">
    <location>
        <position position="250"/>
    </location>
</feature>
<evidence type="ECO:0000256" key="15">
    <source>
        <dbReference type="PIRSR" id="PIRSR001024-4"/>
    </source>
</evidence>
<dbReference type="RefSeq" id="XP_036636766.1">
    <property type="nucleotide sequence ID" value="XM_036770921.1"/>
</dbReference>
<comment type="catalytic activity">
    <reaction evidence="1">
        <text>Endohydrolysis of (1-&gt;4)-alpha-D-glucosidic linkages in polysaccharides containing three or more (1-&gt;4)-alpha-linked D-glucose units.</text>
        <dbReference type="EC" id="3.2.1.1"/>
    </reaction>
</comment>
<protein>
    <recommendedName>
        <fullName evidence="4">alpha-amylase</fullName>
        <ecNumber evidence="4">3.2.1.1</ecNumber>
    </recommendedName>
</protein>
<dbReference type="FunFam" id="3.20.20.80:FF:000120">
    <property type="entry name" value="Alpha-amylase A"/>
    <property type="match status" value="1"/>
</dbReference>
<evidence type="ECO:0000256" key="17">
    <source>
        <dbReference type="SAM" id="SignalP"/>
    </source>
</evidence>
<keyword evidence="7" id="KW-0378">Hydrolase</keyword>
<evidence type="ECO:0000256" key="3">
    <source>
        <dbReference type="ARBA" id="ARBA00008061"/>
    </source>
</evidence>
<feature type="binding site" evidence="16">
    <location>
        <position position="224"/>
    </location>
    <ligand>
        <name>substrate</name>
    </ligand>
</feature>
<evidence type="ECO:0000256" key="14">
    <source>
        <dbReference type="PIRSR" id="PIRSR001024-2"/>
    </source>
</evidence>
<dbReference type="PIRSF" id="PIRSF001024">
    <property type="entry name" value="Alph-amyl_fung"/>
    <property type="match status" value="1"/>
</dbReference>
<evidence type="ECO:0000256" key="16">
    <source>
        <dbReference type="PIRSR" id="PIRSR001024-5"/>
    </source>
</evidence>
<dbReference type="PANTHER" id="PTHR10357">
    <property type="entry name" value="ALPHA-AMYLASE FAMILY MEMBER"/>
    <property type="match status" value="1"/>
</dbReference>
<keyword evidence="20" id="KW-1185">Reference proteome</keyword>
<evidence type="ECO:0000259" key="18">
    <source>
        <dbReference type="SMART" id="SM00642"/>
    </source>
</evidence>
<dbReference type="Gene3D" id="3.20.20.80">
    <property type="entry name" value="Glycosidases"/>
    <property type="match status" value="1"/>
</dbReference>
<feature type="binding site" evidence="16">
    <location>
        <position position="254"/>
    </location>
    <ligand>
        <name>substrate</name>
    </ligand>
</feature>
<dbReference type="SMART" id="SM00642">
    <property type="entry name" value="Aamy"/>
    <property type="match status" value="1"/>
</dbReference>
<accession>A0A8H7A5C2</accession>
<evidence type="ECO:0000256" key="8">
    <source>
        <dbReference type="ARBA" id="ARBA00022837"/>
    </source>
</evidence>
<feature type="signal peptide" evidence="17">
    <location>
        <begin position="1"/>
        <end position="23"/>
    </location>
</feature>
<evidence type="ECO:0000256" key="7">
    <source>
        <dbReference type="ARBA" id="ARBA00022801"/>
    </source>
</evidence>
<organism evidence="19 20">
    <name type="scientific">Pleurotus ostreatus</name>
    <name type="common">Oyster mushroom</name>
    <name type="synonym">White-rot fungus</name>
    <dbReference type="NCBI Taxonomy" id="5322"/>
    <lineage>
        <taxon>Eukaryota</taxon>
        <taxon>Fungi</taxon>
        <taxon>Dikarya</taxon>
        <taxon>Basidiomycota</taxon>
        <taxon>Agaricomycotina</taxon>
        <taxon>Agaricomycetes</taxon>
        <taxon>Agaricomycetidae</taxon>
        <taxon>Agaricales</taxon>
        <taxon>Pleurotineae</taxon>
        <taxon>Pleurotaceae</taxon>
        <taxon>Pleurotus</taxon>
    </lineage>
</organism>
<dbReference type="VEuPathDB" id="FungiDB:PC9H_001271"/>
<evidence type="ECO:0000313" key="19">
    <source>
        <dbReference type="EMBL" id="KAF7440922.1"/>
    </source>
</evidence>
<dbReference type="Proteomes" id="UP000623687">
    <property type="component" value="Unassembled WGS sequence"/>
</dbReference>
<feature type="chain" id="PRO_5034520700" description="alpha-amylase" evidence="17">
    <location>
        <begin position="24"/>
        <end position="536"/>
    </location>
</feature>
<feature type="disulfide bond" evidence="15">
    <location>
        <begin position="171"/>
        <end position="184"/>
    </location>
</feature>
<evidence type="ECO:0000313" key="20">
    <source>
        <dbReference type="Proteomes" id="UP000623687"/>
    </source>
</evidence>
<feature type="domain" description="Glycosyl hydrolase family 13 catalytic" evidence="18">
    <location>
        <begin position="36"/>
        <end position="392"/>
    </location>
</feature>
<evidence type="ECO:0000256" key="5">
    <source>
        <dbReference type="ARBA" id="ARBA00022723"/>
    </source>
</evidence>
<dbReference type="CDD" id="cd11319">
    <property type="entry name" value="AmyAc_euk_AmyA"/>
    <property type="match status" value="1"/>
</dbReference>
<evidence type="ECO:0000256" key="2">
    <source>
        <dbReference type="ARBA" id="ARBA00001913"/>
    </source>
</evidence>
<evidence type="ECO:0000256" key="12">
    <source>
        <dbReference type="ARBA" id="ARBA00023295"/>
    </source>
</evidence>
<dbReference type="Pfam" id="PF09260">
    <property type="entry name" value="A_amylase_dom_C"/>
    <property type="match status" value="1"/>
</dbReference>
<evidence type="ECO:0000256" key="6">
    <source>
        <dbReference type="ARBA" id="ARBA00022729"/>
    </source>
</evidence>
<sequence>MPTLKRLAIWTLLAAQTVVPALAASAEEWAKRSIYQIITDRFALPPGADPTKCDPGGHTWCGGTWKTIQENLDYIQDAGFTAIWISPVNQNYIGPKTPYGDPYHGYWIQDNSQLNARFGTADDLKALSKELHARKMFLMVDVVVNNVMATSTTPDYSKYMFKDKSMYHDYCPIQWGNPDSEQTCWFGDSKVPLPDLDTKNPTVISTYHAWIRALVGEYGIDGLRIDAAKHVNKDFWPGFVEAAGVFCIGEVYGGMEVDAIAQWQGPAALPSVLNYPLYAALKEAFVIPGKRNTTALAEVLLQEQEKFVDTTVLGNFMENHDVPRWHNMSVDPQSMYNAIAFMFMTDGIPIVYAGQEQYFSGNSDPWNREPLWVSGYAKTPAYELIARLNMVRNYLIHSTDWVTQPTNVLTVSDNGIGVMKGPVVSVLTNIGSPPRNGSSLAVQSPYESSTALIDVMNCRQFVVGSDGWLDVEYTKGGVATILVPRDLLSGGPICPPSPNSQNVKGGQKQASNGVRAAALGDWALGFMALLAGVMVW</sequence>
<dbReference type="Pfam" id="PF00128">
    <property type="entry name" value="Alpha-amylase"/>
    <property type="match status" value="1"/>
</dbReference>
<comment type="cofactor">
    <cofactor evidence="2">
        <name>Ca(2+)</name>
        <dbReference type="ChEBI" id="CHEBI:29108"/>
    </cofactor>
</comment>
<evidence type="ECO:0000256" key="11">
    <source>
        <dbReference type="ARBA" id="ARBA00023277"/>
    </source>
</evidence>
<dbReference type="GeneID" id="59371112"/>